<dbReference type="PANTHER" id="PTHR21427">
    <property type="entry name" value="UBIQUINONE BIOSYNTHESIS PROTEIN COQ9, MITOCHONDRIAL"/>
    <property type="match status" value="1"/>
</dbReference>
<name>A0ABU5NDJ5_9RICK</name>
<comment type="caution">
    <text evidence="8">The sequence shown here is derived from an EMBL/GenBank/DDBJ whole genome shotgun (WGS) entry which is preliminary data.</text>
</comment>
<feature type="domain" description="COQ9 C-terminal" evidence="7">
    <location>
        <begin position="124"/>
        <end position="187"/>
    </location>
</feature>
<keyword evidence="5" id="KW-0446">Lipid-binding</keyword>
<evidence type="ECO:0000256" key="2">
    <source>
        <dbReference type="ARBA" id="ARBA00010766"/>
    </source>
</evidence>
<reference evidence="8 9" key="1">
    <citation type="submission" date="2023-03" db="EMBL/GenBank/DDBJ databases">
        <title>Host association and intracellularity evolved multiple times independently in the Rickettsiales.</title>
        <authorList>
            <person name="Castelli M."/>
            <person name="Nardi T."/>
            <person name="Gammuto L."/>
            <person name="Bellinzona G."/>
            <person name="Sabaneyeva E."/>
            <person name="Potekhin A."/>
            <person name="Serra V."/>
            <person name="Petroni G."/>
            <person name="Sassera D."/>
        </authorList>
    </citation>
    <scope>NUCLEOTIDE SEQUENCE [LARGE SCALE GENOMIC DNA]</scope>
    <source>
        <strain evidence="8 9">Sr 2-6</strain>
    </source>
</reference>
<dbReference type="InterPro" id="IPR012762">
    <property type="entry name" value="Ubiq_biosynth_COQ9"/>
</dbReference>
<protein>
    <submittedName>
        <fullName evidence="8">COQ9 family protein</fullName>
    </submittedName>
</protein>
<dbReference type="PANTHER" id="PTHR21427:SF19">
    <property type="entry name" value="UBIQUINONE BIOSYNTHESIS PROTEIN COQ9, MITOCHONDRIAL"/>
    <property type="match status" value="1"/>
</dbReference>
<comment type="pathway">
    <text evidence="1">Cofactor biosynthesis; ubiquinone biosynthesis.</text>
</comment>
<dbReference type="Gene3D" id="1.10.357.10">
    <property type="entry name" value="Tetracycline Repressor, domain 2"/>
    <property type="match status" value="1"/>
</dbReference>
<dbReference type="RefSeq" id="WP_322777167.1">
    <property type="nucleotide sequence ID" value="NZ_JARJFB010000103.1"/>
</dbReference>
<evidence type="ECO:0000256" key="3">
    <source>
        <dbReference type="ARBA" id="ARBA00022688"/>
    </source>
</evidence>
<keyword evidence="4" id="KW-0809">Transit peptide</keyword>
<comment type="function">
    <text evidence="6">Membrane-associated protein that warps the membrane surface to access and bind aromatic isoprenes with high specificity, including ubiquinone (CoQ) isoprene intermediates and presents them directly to COQ7, therefore facilitating the COQ7-mediated hydroxylase step. Participates in the biosynthesis of coenzyme Q, also named ubiquinone, an essential lipid-soluble electron transporter for aerobic cellular respiration.</text>
</comment>
<dbReference type="EMBL" id="JARJFB010000103">
    <property type="protein sequence ID" value="MEA0971263.1"/>
    <property type="molecule type" value="Genomic_DNA"/>
</dbReference>
<sequence>MSDVEKKQQVIRINFFKELLKLLETASWSEDLINLAESNMGLDTGYRHIIFPSGTQEIVSSLEGWLDSQMLEKLLELDKPKKIRDQIALALEIRIFGVITKKVAMRFFGYYLVPTNIISGTEVACRSCDIIWKYAGDKSSDFNYYTKRGLLLSVYAAAQVFYFGDNSENHKDTKDFIKNALDNIINIASFKNNIKMPKIEDIPIARLFS</sequence>
<evidence type="ECO:0000259" key="7">
    <source>
        <dbReference type="Pfam" id="PF08511"/>
    </source>
</evidence>
<keyword evidence="9" id="KW-1185">Reference proteome</keyword>
<gene>
    <name evidence="8" type="ORF">Megvenef_01238</name>
</gene>
<evidence type="ECO:0000313" key="9">
    <source>
        <dbReference type="Proteomes" id="UP001291687"/>
    </source>
</evidence>
<organism evidence="8 9">
    <name type="scientific">Candidatus Megaera venefica</name>
    <dbReference type="NCBI Taxonomy" id="2055910"/>
    <lineage>
        <taxon>Bacteria</taxon>
        <taxon>Pseudomonadati</taxon>
        <taxon>Pseudomonadota</taxon>
        <taxon>Alphaproteobacteria</taxon>
        <taxon>Rickettsiales</taxon>
        <taxon>Rickettsiaceae</taxon>
        <taxon>Candidatus Megaera</taxon>
    </lineage>
</organism>
<evidence type="ECO:0000256" key="1">
    <source>
        <dbReference type="ARBA" id="ARBA00004749"/>
    </source>
</evidence>
<dbReference type="NCBIfam" id="TIGR02396">
    <property type="entry name" value="diverge_rpsU"/>
    <property type="match status" value="1"/>
</dbReference>
<evidence type="ECO:0000256" key="6">
    <source>
        <dbReference type="ARBA" id="ARBA00058104"/>
    </source>
</evidence>
<dbReference type="Proteomes" id="UP001291687">
    <property type="component" value="Unassembled WGS sequence"/>
</dbReference>
<evidence type="ECO:0000256" key="4">
    <source>
        <dbReference type="ARBA" id="ARBA00022946"/>
    </source>
</evidence>
<keyword evidence="3" id="KW-0831">Ubiquinone biosynthesis</keyword>
<comment type="similarity">
    <text evidence="2">Belongs to the COQ9 family.</text>
</comment>
<evidence type="ECO:0000256" key="5">
    <source>
        <dbReference type="ARBA" id="ARBA00023121"/>
    </source>
</evidence>
<evidence type="ECO:0000313" key="8">
    <source>
        <dbReference type="EMBL" id="MEA0971263.1"/>
    </source>
</evidence>
<dbReference type="InterPro" id="IPR013718">
    <property type="entry name" value="COQ9_C"/>
</dbReference>
<accession>A0ABU5NDJ5</accession>
<proteinExistence type="inferred from homology"/>
<dbReference type="Pfam" id="PF08511">
    <property type="entry name" value="COQ9"/>
    <property type="match status" value="1"/>
</dbReference>